<dbReference type="SUPFAM" id="SSF50969">
    <property type="entry name" value="YVTN repeat-like/Quinoprotein amine dehydrogenase"/>
    <property type="match status" value="1"/>
</dbReference>
<dbReference type="InterPro" id="IPR011044">
    <property type="entry name" value="Quino_amine_DH_bsu"/>
</dbReference>
<name>A0AAU7CLB5_9BACT</name>
<protein>
    <submittedName>
        <fullName evidence="3">DUF4394 domain-containing protein</fullName>
    </submittedName>
</protein>
<feature type="domain" description="Bacterial Ig-like" evidence="2">
    <location>
        <begin position="678"/>
        <end position="778"/>
    </location>
</feature>
<dbReference type="Pfam" id="PF19077">
    <property type="entry name" value="Big_13"/>
    <property type="match status" value="1"/>
</dbReference>
<evidence type="ECO:0000259" key="1">
    <source>
        <dbReference type="Pfam" id="PF14339"/>
    </source>
</evidence>
<dbReference type="InterPro" id="IPR044016">
    <property type="entry name" value="Big_13"/>
</dbReference>
<sequence length="971" mass="100870">MAPVSSRDKKVNSSFRDRARKPLRHQRRIGILEQCESRTLLTTMFGLTAASTLVKFDSAFPAIILKSNPITNIGAGETIQGIDFRPANRQLYALTTDANHTGRLYTIDTTSAAATLAATIDVPVTGTSFGLDFNPIPDRLRIVSDTDLNLRVNVATGAATADGTLSYLAGDSSAGQDPNVVGSAYSNNLSSASATTLYQIDSHLDILAIQSPPNDGTLTTVGALGVDASAVAGFDIQTVGGQNVGYTTLVVDNTTGLYQINLSTGAATLIAPAGEPLRALAIAPDGFSSKVEGSTVILTGSESTDTLVIDQSGGLLRNNQFDLGVAGYNSAFDFDSSLPGDQTVSSTDAAVSVFVITRGGKDAVTLGSASAPFSSLSASFKINFRDGQNHALKLDDSASPIARTIQVASAIVTGSGSIATVAGFGIPVTIDTNNGGPTYLTVMAGKGNDDFYIVEDLGLSAFGTHLDGGGGLDRLFADADGASVSVTLESLRFLPFETYSVSVNYAEIEQVNVLNVQGMRLQPVLPTVVPISPITAGTEFTHRLVAQFTDPDPGAKAADYQVTIQWGDGTSSAGTVVQDTNDPTHFYVYGDHLYSVSGHFTVTTTIHDTGGKSTLGGPVVGVHPVGSTWGSTPLQTNPSIAIYYHNLSMVTVTRTYLAESPVTMNSSILVIEPPIAVTGRLDAASDTGVSNQDGITNDNTPTFTGISSPGALIQIFNGTDPATRQRIASAVADANGDWQATVLNPLADGLYTGLVLEATSANGRSQATSSLAGLTIDTVAPTVTNLEFRRINGQINATFQDDRSGLDQAGITNQANYIFTGIGPVALRNRRLRITQATTAPQNKPTNAQVVNLAINNGKPLRAGRYSFAANASGIADLAGNALNGEFTGRFPSGNAQPGGHFVAGLRPLRKIVPVSTPNGTGAANQADQRQTALKKNAGNAHPAGPNRGAQLANHPHAAALFKAQGRKAGR</sequence>
<evidence type="ECO:0000313" key="3">
    <source>
        <dbReference type="EMBL" id="XBH06055.1"/>
    </source>
</evidence>
<dbReference type="InterPro" id="IPR025507">
    <property type="entry name" value="DUF4394"/>
</dbReference>
<accession>A0AAU7CLB5</accession>
<dbReference type="InterPro" id="IPR013783">
    <property type="entry name" value="Ig-like_fold"/>
</dbReference>
<dbReference type="RefSeq" id="WP_406698906.1">
    <property type="nucleotide sequence ID" value="NZ_CP155447.1"/>
</dbReference>
<reference evidence="3" key="1">
    <citation type="submission" date="2024-05" db="EMBL/GenBank/DDBJ databases">
        <title>Planctomycetes of the genus Singulisphaera possess chitinolytic capabilities.</title>
        <authorList>
            <person name="Ivanova A."/>
        </authorList>
    </citation>
    <scope>NUCLEOTIDE SEQUENCE</scope>
    <source>
        <strain evidence="3">Ch08T</strain>
    </source>
</reference>
<dbReference type="Pfam" id="PF14339">
    <property type="entry name" value="DUF4394"/>
    <property type="match status" value="1"/>
</dbReference>
<feature type="domain" description="DUF4394" evidence="1">
    <location>
        <begin position="52"/>
        <end position="280"/>
    </location>
</feature>
<gene>
    <name evidence="3" type="ORF">V5E97_08470</name>
</gene>
<organism evidence="3">
    <name type="scientific">Singulisphaera sp. Ch08</name>
    <dbReference type="NCBI Taxonomy" id="3120278"/>
    <lineage>
        <taxon>Bacteria</taxon>
        <taxon>Pseudomonadati</taxon>
        <taxon>Planctomycetota</taxon>
        <taxon>Planctomycetia</taxon>
        <taxon>Isosphaerales</taxon>
        <taxon>Isosphaeraceae</taxon>
        <taxon>Singulisphaera</taxon>
    </lineage>
</organism>
<dbReference type="EMBL" id="CP155447">
    <property type="protein sequence ID" value="XBH06055.1"/>
    <property type="molecule type" value="Genomic_DNA"/>
</dbReference>
<proteinExistence type="predicted"/>
<dbReference type="AlphaFoldDB" id="A0AAU7CLB5"/>
<dbReference type="Gene3D" id="2.60.40.10">
    <property type="entry name" value="Immunoglobulins"/>
    <property type="match status" value="1"/>
</dbReference>
<evidence type="ECO:0000259" key="2">
    <source>
        <dbReference type="Pfam" id="PF19077"/>
    </source>
</evidence>